<dbReference type="PANTHER" id="PTHR43156:SF2">
    <property type="entry name" value="STAGE II SPORULATION PROTEIN E"/>
    <property type="match status" value="1"/>
</dbReference>
<feature type="transmembrane region" description="Helical" evidence="2">
    <location>
        <begin position="44"/>
        <end position="67"/>
    </location>
</feature>
<keyword evidence="5" id="KW-1185">Reference proteome</keyword>
<dbReference type="AlphaFoldDB" id="A0AA41TYQ1"/>
<dbReference type="RefSeq" id="WP_235052174.1">
    <property type="nucleotide sequence ID" value="NZ_JAKFHA010000005.1"/>
</dbReference>
<organism evidence="4 5">
    <name type="scientific">Yinghuangia soli</name>
    <dbReference type="NCBI Taxonomy" id="2908204"/>
    <lineage>
        <taxon>Bacteria</taxon>
        <taxon>Bacillati</taxon>
        <taxon>Actinomycetota</taxon>
        <taxon>Actinomycetes</taxon>
        <taxon>Kitasatosporales</taxon>
        <taxon>Streptomycetaceae</taxon>
        <taxon>Yinghuangia</taxon>
    </lineage>
</organism>
<evidence type="ECO:0000313" key="5">
    <source>
        <dbReference type="Proteomes" id="UP001165378"/>
    </source>
</evidence>
<name>A0AA41TYQ1_9ACTN</name>
<gene>
    <name evidence="4" type="ORF">LZ495_12385</name>
</gene>
<dbReference type="PANTHER" id="PTHR43156">
    <property type="entry name" value="STAGE II SPORULATION PROTEIN E-RELATED"/>
    <property type="match status" value="1"/>
</dbReference>
<evidence type="ECO:0000313" key="4">
    <source>
        <dbReference type="EMBL" id="MCF2528013.1"/>
    </source>
</evidence>
<evidence type="ECO:0000256" key="2">
    <source>
        <dbReference type="SAM" id="Phobius"/>
    </source>
</evidence>
<keyword evidence="1" id="KW-0378">Hydrolase</keyword>
<comment type="caution">
    <text evidence="4">The sequence shown here is derived from an EMBL/GenBank/DDBJ whole genome shotgun (WGS) entry which is preliminary data.</text>
</comment>
<keyword evidence="2" id="KW-0472">Membrane</keyword>
<keyword evidence="2" id="KW-1133">Transmembrane helix</keyword>
<protein>
    <submittedName>
        <fullName evidence="4">Serine/threonine-protein phosphatase</fullName>
    </submittedName>
</protein>
<dbReference type="SMART" id="SM00331">
    <property type="entry name" value="PP2C_SIG"/>
    <property type="match status" value="1"/>
</dbReference>
<feature type="transmembrane region" description="Helical" evidence="2">
    <location>
        <begin position="13"/>
        <end position="32"/>
    </location>
</feature>
<dbReference type="SUPFAM" id="SSF81606">
    <property type="entry name" value="PP2C-like"/>
    <property type="match status" value="1"/>
</dbReference>
<dbReference type="FunFam" id="3.60.40.10:FF:000058">
    <property type="entry name" value="Stage II sporulation protein E"/>
    <property type="match status" value="1"/>
</dbReference>
<keyword evidence="2" id="KW-0812">Transmembrane</keyword>
<proteinExistence type="predicted"/>
<accession>A0AA41TYQ1</accession>
<dbReference type="GO" id="GO:0016791">
    <property type="term" value="F:phosphatase activity"/>
    <property type="evidence" value="ECO:0007669"/>
    <property type="project" value="TreeGrafter"/>
</dbReference>
<feature type="transmembrane region" description="Helical" evidence="2">
    <location>
        <begin position="87"/>
        <end position="105"/>
    </location>
</feature>
<sequence length="368" mass="39216">MGSGVRERTWFRFARWSPFLLIAAAAIADWVTPGPQRYDRLLSAAPALAAATWSVRGTVGIGLFSGLTQYVLAFDRTADSYQAPSGTSTGVIGAVTLAAAYASLVRQRHERDLSEVRAVADTAQRMVLRPLPHRLDGVELDVLYLAAAAQARIGGDFYEALRTPYGVRAILGDVQGKGLAAVEAASVLLGAFREWAYEAPDLGVLAARLERSMTRYGDQPPASDAAERFATAVLVEIPPGQGIARLVNLGHPAPLLLAAGTVWAVEPAVPQLPVNLSLLADDDDPAHVETIAFAPGDRLLLFTDGVSETRDAAGEFYPLADRVRQWQGEPSPALLDTLRADLRAFGASPRDDDVAALVVGRVSPDTVD</sequence>
<feature type="domain" description="PPM-type phosphatase" evidence="3">
    <location>
        <begin position="139"/>
        <end position="361"/>
    </location>
</feature>
<evidence type="ECO:0000256" key="1">
    <source>
        <dbReference type="ARBA" id="ARBA00022801"/>
    </source>
</evidence>
<dbReference type="EMBL" id="JAKFHA010000005">
    <property type="protein sequence ID" value="MCF2528013.1"/>
    <property type="molecule type" value="Genomic_DNA"/>
</dbReference>
<dbReference type="InterPro" id="IPR052016">
    <property type="entry name" value="Bact_Sigma-Reg"/>
</dbReference>
<dbReference type="InterPro" id="IPR036457">
    <property type="entry name" value="PPM-type-like_dom_sf"/>
</dbReference>
<evidence type="ECO:0000259" key="3">
    <source>
        <dbReference type="SMART" id="SM00331"/>
    </source>
</evidence>
<dbReference type="InterPro" id="IPR001932">
    <property type="entry name" value="PPM-type_phosphatase-like_dom"/>
</dbReference>
<dbReference type="Pfam" id="PF07228">
    <property type="entry name" value="SpoIIE"/>
    <property type="match status" value="1"/>
</dbReference>
<dbReference type="Gene3D" id="3.60.40.10">
    <property type="entry name" value="PPM-type phosphatase domain"/>
    <property type="match status" value="1"/>
</dbReference>
<reference evidence="4" key="1">
    <citation type="submission" date="2022-01" db="EMBL/GenBank/DDBJ databases">
        <title>Genome-Based Taxonomic Classification of the Phylum Actinobacteria.</title>
        <authorList>
            <person name="Gao Y."/>
        </authorList>
    </citation>
    <scope>NUCLEOTIDE SEQUENCE</scope>
    <source>
        <strain evidence="4">KLBMP 8922</strain>
    </source>
</reference>
<dbReference type="Proteomes" id="UP001165378">
    <property type="component" value="Unassembled WGS sequence"/>
</dbReference>